<keyword evidence="2 6" id="KW-0812">Transmembrane</keyword>
<protein>
    <submittedName>
        <fullName evidence="9">Uncharacterized protein</fullName>
    </submittedName>
</protein>
<evidence type="ECO:0000256" key="1">
    <source>
        <dbReference type="ARBA" id="ARBA00004141"/>
    </source>
</evidence>
<evidence type="ECO:0000256" key="4">
    <source>
        <dbReference type="ARBA" id="ARBA00023136"/>
    </source>
</evidence>
<gene>
    <name evidence="9" type="ORF">LCGC14_1631800</name>
</gene>
<evidence type="ECO:0000256" key="3">
    <source>
        <dbReference type="ARBA" id="ARBA00022989"/>
    </source>
</evidence>
<dbReference type="EMBL" id="LAZR01013476">
    <property type="protein sequence ID" value="KKM21798.1"/>
    <property type="molecule type" value="Genomic_DNA"/>
</dbReference>
<dbReference type="PANTHER" id="PTHR43731:SF26">
    <property type="entry name" value="RHOMBOID-LIKE PROTEIN 10, CHLOROPLASTIC"/>
    <property type="match status" value="1"/>
</dbReference>
<evidence type="ECO:0000259" key="7">
    <source>
        <dbReference type="Pfam" id="PF01694"/>
    </source>
</evidence>
<dbReference type="SMART" id="SM01160">
    <property type="entry name" value="DUF1751"/>
    <property type="match status" value="1"/>
</dbReference>
<evidence type="ECO:0000313" key="9">
    <source>
        <dbReference type="EMBL" id="KKM21798.1"/>
    </source>
</evidence>
<evidence type="ECO:0000256" key="2">
    <source>
        <dbReference type="ARBA" id="ARBA00022692"/>
    </source>
</evidence>
<accession>A0A0F9KI05</accession>
<dbReference type="InterPro" id="IPR035952">
    <property type="entry name" value="Rhomboid-like_sf"/>
</dbReference>
<keyword evidence="4 6" id="KW-0472">Membrane</keyword>
<reference evidence="9" key="1">
    <citation type="journal article" date="2015" name="Nature">
        <title>Complex archaea that bridge the gap between prokaryotes and eukaryotes.</title>
        <authorList>
            <person name="Spang A."/>
            <person name="Saw J.H."/>
            <person name="Jorgensen S.L."/>
            <person name="Zaremba-Niedzwiedzka K."/>
            <person name="Martijn J."/>
            <person name="Lind A.E."/>
            <person name="van Eijk R."/>
            <person name="Schleper C."/>
            <person name="Guy L."/>
            <person name="Ettema T.J."/>
        </authorList>
    </citation>
    <scope>NUCLEOTIDE SEQUENCE</scope>
</reference>
<feature type="transmembrane region" description="Helical" evidence="6">
    <location>
        <begin position="36"/>
        <end position="53"/>
    </location>
</feature>
<feature type="compositionally biased region" description="Basic and acidic residues" evidence="5">
    <location>
        <begin position="275"/>
        <end position="293"/>
    </location>
</feature>
<dbReference type="InterPro" id="IPR022764">
    <property type="entry name" value="Peptidase_S54_rhomboid_dom"/>
</dbReference>
<evidence type="ECO:0000259" key="8">
    <source>
        <dbReference type="Pfam" id="PF20216"/>
    </source>
</evidence>
<feature type="transmembrane region" description="Helical" evidence="6">
    <location>
        <begin position="73"/>
        <end position="99"/>
    </location>
</feature>
<feature type="domain" description="DUF6576" evidence="8">
    <location>
        <begin position="253"/>
        <end position="283"/>
    </location>
</feature>
<feature type="transmembrane region" description="Helical" evidence="6">
    <location>
        <begin position="111"/>
        <end position="133"/>
    </location>
</feature>
<evidence type="ECO:0000256" key="5">
    <source>
        <dbReference type="SAM" id="MobiDB-lite"/>
    </source>
</evidence>
<keyword evidence="3 6" id="KW-1133">Transmembrane helix</keyword>
<feature type="transmembrane region" description="Helical" evidence="6">
    <location>
        <begin position="139"/>
        <end position="159"/>
    </location>
</feature>
<dbReference type="GO" id="GO:0016020">
    <property type="term" value="C:membrane"/>
    <property type="evidence" value="ECO:0007669"/>
    <property type="project" value="UniProtKB-SubCell"/>
</dbReference>
<feature type="transmembrane region" description="Helical" evidence="6">
    <location>
        <begin position="209"/>
        <end position="226"/>
    </location>
</feature>
<dbReference type="Pfam" id="PF01694">
    <property type="entry name" value="Rhomboid"/>
    <property type="match status" value="1"/>
</dbReference>
<dbReference type="InterPro" id="IPR046483">
    <property type="entry name" value="DUF6576"/>
</dbReference>
<comment type="subcellular location">
    <subcellularLocation>
        <location evidence="1">Membrane</location>
        <topology evidence="1">Multi-pass membrane protein</topology>
    </subcellularLocation>
</comment>
<name>A0A0F9KI05_9ZZZZ</name>
<dbReference type="GO" id="GO:0004252">
    <property type="term" value="F:serine-type endopeptidase activity"/>
    <property type="evidence" value="ECO:0007669"/>
    <property type="project" value="InterPro"/>
</dbReference>
<dbReference type="PANTHER" id="PTHR43731">
    <property type="entry name" value="RHOMBOID PROTEASE"/>
    <property type="match status" value="1"/>
</dbReference>
<sequence>MGLHDRPYMQEEQKRYGGGGGGMGGMRVGMPKPTGVIRYLLIINIAVLVASRFGEGMVFDLFAVKASLWWQLWRYVTFQFLHAGMFHLFFNMLALYFLGMHLERAWGSKRFLTFYLLCGAVGGVAHVVMTHALSQYAEIPLVGASGGVYGVLIACAILFPHIRLILLLFPVSIRVAVALFLGMAVYNVLDGIITARGGGGAMGGGVSDPAHLGGAIVGAAWVWLGPRLRSRMAAGSARRGQGRWQKKLQRGRDEQQEINRILDKIRNQGIGSLSDSERRTLQRATDRQQQDFR</sequence>
<proteinExistence type="predicted"/>
<feature type="domain" description="Peptidase S54 rhomboid" evidence="7">
    <location>
        <begin position="70"/>
        <end position="224"/>
    </location>
</feature>
<dbReference type="Pfam" id="PF20216">
    <property type="entry name" value="DUF6576"/>
    <property type="match status" value="1"/>
</dbReference>
<organism evidence="9">
    <name type="scientific">marine sediment metagenome</name>
    <dbReference type="NCBI Taxonomy" id="412755"/>
    <lineage>
        <taxon>unclassified sequences</taxon>
        <taxon>metagenomes</taxon>
        <taxon>ecological metagenomes</taxon>
    </lineage>
</organism>
<dbReference type="InterPro" id="IPR050925">
    <property type="entry name" value="Rhomboid_protease_S54"/>
</dbReference>
<feature type="transmembrane region" description="Helical" evidence="6">
    <location>
        <begin position="166"/>
        <end position="189"/>
    </location>
</feature>
<dbReference type="SUPFAM" id="SSF144091">
    <property type="entry name" value="Rhomboid-like"/>
    <property type="match status" value="1"/>
</dbReference>
<comment type="caution">
    <text evidence="9">The sequence shown here is derived from an EMBL/GenBank/DDBJ whole genome shotgun (WGS) entry which is preliminary data.</text>
</comment>
<dbReference type="AlphaFoldDB" id="A0A0F9KI05"/>
<feature type="region of interest" description="Disordered" evidence="5">
    <location>
        <begin position="273"/>
        <end position="293"/>
    </location>
</feature>
<evidence type="ECO:0000256" key="6">
    <source>
        <dbReference type="SAM" id="Phobius"/>
    </source>
</evidence>
<dbReference type="Gene3D" id="1.20.1540.10">
    <property type="entry name" value="Rhomboid-like"/>
    <property type="match status" value="1"/>
</dbReference>